<dbReference type="GO" id="GO:0043024">
    <property type="term" value="F:ribosomal small subunit binding"/>
    <property type="evidence" value="ECO:0007669"/>
    <property type="project" value="TreeGrafter"/>
</dbReference>
<evidence type="ECO:0000313" key="4">
    <source>
        <dbReference type="EMBL" id="CAB5037579.1"/>
    </source>
</evidence>
<dbReference type="InterPro" id="IPR034694">
    <property type="entry name" value="HPF_long/plastid"/>
</dbReference>
<dbReference type="SUPFAM" id="SSF69754">
    <property type="entry name" value="Ribosome binding protein Y (YfiA homologue)"/>
    <property type="match status" value="1"/>
</dbReference>
<dbReference type="InterPro" id="IPR003489">
    <property type="entry name" value="RHF/RaiA"/>
</dbReference>
<dbReference type="NCBIfam" id="TIGR00741">
    <property type="entry name" value="yfiA"/>
    <property type="match status" value="1"/>
</dbReference>
<dbReference type="GO" id="GO:0022627">
    <property type="term" value="C:cytosolic small ribosomal subunit"/>
    <property type="evidence" value="ECO:0007669"/>
    <property type="project" value="TreeGrafter"/>
</dbReference>
<dbReference type="InterPro" id="IPR032528">
    <property type="entry name" value="Ribosom_S30AE_C"/>
</dbReference>
<dbReference type="InterPro" id="IPR038416">
    <property type="entry name" value="Ribosom_S30AE_C_sf"/>
</dbReference>
<dbReference type="GO" id="GO:0045900">
    <property type="term" value="P:negative regulation of translational elongation"/>
    <property type="evidence" value="ECO:0007669"/>
    <property type="project" value="TreeGrafter"/>
</dbReference>
<evidence type="ECO:0000256" key="1">
    <source>
        <dbReference type="ARBA" id="ARBA00022490"/>
    </source>
</evidence>
<accession>A0A6J7S8Z7</accession>
<dbReference type="CDD" id="cd00552">
    <property type="entry name" value="RaiA"/>
    <property type="match status" value="1"/>
</dbReference>
<dbReference type="EMBL" id="CAFBPU010000045">
    <property type="protein sequence ID" value="CAB5037579.1"/>
    <property type="molecule type" value="Genomic_DNA"/>
</dbReference>
<dbReference type="AlphaFoldDB" id="A0A6J7S8Z7"/>
<evidence type="ECO:0000256" key="2">
    <source>
        <dbReference type="ARBA" id="ARBA00022845"/>
    </source>
</evidence>
<dbReference type="HAMAP" id="MF_00839">
    <property type="entry name" value="HPF"/>
    <property type="match status" value="1"/>
</dbReference>
<keyword evidence="1" id="KW-0963">Cytoplasm</keyword>
<reference evidence="4" key="1">
    <citation type="submission" date="2020-05" db="EMBL/GenBank/DDBJ databases">
        <authorList>
            <person name="Chiriac C."/>
            <person name="Salcher M."/>
            <person name="Ghai R."/>
            <person name="Kavagutti S V."/>
        </authorList>
    </citation>
    <scope>NUCLEOTIDE SEQUENCE</scope>
</reference>
<dbReference type="Pfam" id="PF02482">
    <property type="entry name" value="Ribosomal_S30AE"/>
    <property type="match status" value="1"/>
</dbReference>
<proteinExistence type="inferred from homology"/>
<dbReference type="InterPro" id="IPR036567">
    <property type="entry name" value="RHF-like"/>
</dbReference>
<name>A0A6J7S8Z7_9ZZZZ</name>
<gene>
    <name evidence="4" type="ORF">UFOPK4150_01841</name>
</gene>
<protein>
    <submittedName>
        <fullName evidence="4">Unannotated protein</fullName>
    </submittedName>
</protein>
<sequence length="214" mass="23890">MSTMNSPVDIVVRGRHLDLSQRYRDHVVDKLGRIDRFGVTLSRIDVEVSKETNPRQADRAFEVELTCVGRGPVIRAEATAADKYAALDLAYGRLEDRLRRAAERRHTKNHKGSATLNDLPGLVAPIIQPTPDLDEVEPDVVYEDGPIVVRDKTHPSSPMTVSEALHALELVGHDFFLFHDVDTGLPTVVYKRRGYDYGLLRLELSDADEHGVAS</sequence>
<feature type="domain" description="Sigma 54 modulation/S30EA ribosomal protein C-terminal" evidence="3">
    <location>
        <begin position="145"/>
        <end position="199"/>
    </location>
</feature>
<keyword evidence="2" id="KW-0810">Translation regulation</keyword>
<dbReference type="FunFam" id="3.30.505.50:FF:000002">
    <property type="entry name" value="Ribosome hibernation promoting factor"/>
    <property type="match status" value="1"/>
</dbReference>
<dbReference type="Gene3D" id="3.30.505.50">
    <property type="entry name" value="Sigma 54 modulation/S30EA ribosomal protein, C-terminal domain"/>
    <property type="match status" value="1"/>
</dbReference>
<dbReference type="Gene3D" id="3.30.160.100">
    <property type="entry name" value="Ribosome hibernation promotion factor-like"/>
    <property type="match status" value="1"/>
</dbReference>
<organism evidence="4">
    <name type="scientific">freshwater metagenome</name>
    <dbReference type="NCBI Taxonomy" id="449393"/>
    <lineage>
        <taxon>unclassified sequences</taxon>
        <taxon>metagenomes</taxon>
        <taxon>ecological metagenomes</taxon>
    </lineage>
</organism>
<dbReference type="PANTHER" id="PTHR33231">
    <property type="entry name" value="30S RIBOSOMAL PROTEIN"/>
    <property type="match status" value="1"/>
</dbReference>
<evidence type="ECO:0000259" key="3">
    <source>
        <dbReference type="Pfam" id="PF16321"/>
    </source>
</evidence>
<dbReference type="PANTHER" id="PTHR33231:SF1">
    <property type="entry name" value="30S RIBOSOMAL PROTEIN"/>
    <property type="match status" value="1"/>
</dbReference>
<dbReference type="InterPro" id="IPR050574">
    <property type="entry name" value="HPF/YfiA_ribosome-assoc"/>
</dbReference>
<dbReference type="Pfam" id="PF16321">
    <property type="entry name" value="Ribosom_S30AE_C"/>
    <property type="match status" value="1"/>
</dbReference>